<feature type="signal peptide" evidence="3">
    <location>
        <begin position="1"/>
        <end position="32"/>
    </location>
</feature>
<dbReference type="STRING" id="1336337.A0A3N4K5B3"/>
<keyword evidence="6" id="KW-1185">Reference proteome</keyword>
<evidence type="ECO:0000313" key="5">
    <source>
        <dbReference type="EMBL" id="RPB05744.1"/>
    </source>
</evidence>
<feature type="compositionally biased region" description="Basic and acidic residues" evidence="2">
    <location>
        <begin position="153"/>
        <end position="164"/>
    </location>
</feature>
<feature type="region of interest" description="Disordered" evidence="2">
    <location>
        <begin position="313"/>
        <end position="341"/>
    </location>
</feature>
<dbReference type="InterPro" id="IPR039779">
    <property type="entry name" value="RFX-like"/>
</dbReference>
<sequence>MEDSSGSGSPLPQVCSKLIICIRFLLVLVTQGSNSSGRSQTTRSRSRSIASNSSTPHPNAHPRITSGIPQYNQEPYNSENHPMTHPSLLVMTHNQITEIQPSIGTSLEDSPQTNTAFPIDPALGGSPPEQIPLPELRSPTTPIPEIPTFSQDRVPKDEESREFDSGMIVDEEEEHAGPSSGRNSKRGSAIVEDNDAELRRLAEENKTVPLDELARRVRNDENTPSAEKTRQVYGLGWLQKNCERVPDASVAVPRNRVYARYVGICANERIKPLNPASFGKLVRLMFPEIKTRRLGVRGQSKYHYCGIRLAGEQSSPKVSQGSGSASGSEPPAQAAGDDHLQVFNPSTPLLSKLLTDSRMSNGSAPPFSSNSVQKTIQNSIKNSSYKASSISINSPVSSFLQNELYFSRNEADNLSSNEILKLPDIDLYAPPGTDPDISATLTAIYRSHCTSLIECVRYMRLKQFHQLFISFHGTLTTPVQKLLGEHSIASWIRESDWVMYKEMIRLLSPLALQVVPPFVVTALRHLSTNLTSHISMTFAVQPQHVIDAKIVPSSIFSSLLDRLLRVNDAAHAAARFLGNPPDREQMVKDWKDYVNAQTIVDRELPCGSAAVREILQTEVITLLQPPSTSVNGIPEVEDGSASTESVLDRWTQFLTYLPHRFPGTDPRLFNLCLGAAASAALRDLTTNGAVSFGSWWVVRCWIDEWMGWLAERGGFLRHTSESSIHINGNHVGVEVERVSVEADLISNGDELGHDDSGISLRGGEEPIHLLDEVGDDRDNRMVTIKFGK</sequence>
<dbReference type="SUPFAM" id="SSF46785">
    <property type="entry name" value="Winged helix' DNA-binding domain"/>
    <property type="match status" value="1"/>
</dbReference>
<feature type="compositionally biased region" description="Polar residues" evidence="2">
    <location>
        <begin position="67"/>
        <end position="81"/>
    </location>
</feature>
<organism evidence="5 6">
    <name type="scientific">Choiromyces venosus 120613-1</name>
    <dbReference type="NCBI Taxonomy" id="1336337"/>
    <lineage>
        <taxon>Eukaryota</taxon>
        <taxon>Fungi</taxon>
        <taxon>Dikarya</taxon>
        <taxon>Ascomycota</taxon>
        <taxon>Pezizomycotina</taxon>
        <taxon>Pezizomycetes</taxon>
        <taxon>Pezizales</taxon>
        <taxon>Tuberaceae</taxon>
        <taxon>Choiromyces</taxon>
    </lineage>
</organism>
<feature type="chain" id="PRO_5018100916" description="RFX-type winged-helix domain-containing protein" evidence="3">
    <location>
        <begin position="33"/>
        <end position="788"/>
    </location>
</feature>
<keyword evidence="1" id="KW-0238">DNA-binding</keyword>
<accession>A0A3N4K5B3</accession>
<dbReference type="EMBL" id="ML120352">
    <property type="protein sequence ID" value="RPB05744.1"/>
    <property type="molecule type" value="Genomic_DNA"/>
</dbReference>
<evidence type="ECO:0000256" key="1">
    <source>
        <dbReference type="ARBA" id="ARBA00023125"/>
    </source>
</evidence>
<dbReference type="FunFam" id="1.10.10.10:FF:000422">
    <property type="entry name" value="DNA-binding protein RFX7"/>
    <property type="match status" value="1"/>
</dbReference>
<dbReference type="OrthoDB" id="10056949at2759"/>
<evidence type="ECO:0000313" key="6">
    <source>
        <dbReference type="Proteomes" id="UP000276215"/>
    </source>
</evidence>
<dbReference type="PANTHER" id="PTHR12619:SF5">
    <property type="entry name" value="TRANSCRIPTION FACTOR RFX4"/>
    <property type="match status" value="1"/>
</dbReference>
<feature type="region of interest" description="Disordered" evidence="2">
    <location>
        <begin position="104"/>
        <end position="189"/>
    </location>
</feature>
<reference evidence="5 6" key="1">
    <citation type="journal article" date="2018" name="Nat. Ecol. Evol.">
        <title>Pezizomycetes genomes reveal the molecular basis of ectomycorrhizal truffle lifestyle.</title>
        <authorList>
            <person name="Murat C."/>
            <person name="Payen T."/>
            <person name="Noel B."/>
            <person name="Kuo A."/>
            <person name="Morin E."/>
            <person name="Chen J."/>
            <person name="Kohler A."/>
            <person name="Krizsan K."/>
            <person name="Balestrini R."/>
            <person name="Da Silva C."/>
            <person name="Montanini B."/>
            <person name="Hainaut M."/>
            <person name="Levati E."/>
            <person name="Barry K.W."/>
            <person name="Belfiori B."/>
            <person name="Cichocki N."/>
            <person name="Clum A."/>
            <person name="Dockter R.B."/>
            <person name="Fauchery L."/>
            <person name="Guy J."/>
            <person name="Iotti M."/>
            <person name="Le Tacon F."/>
            <person name="Lindquist E.A."/>
            <person name="Lipzen A."/>
            <person name="Malagnac F."/>
            <person name="Mello A."/>
            <person name="Molinier V."/>
            <person name="Miyauchi S."/>
            <person name="Poulain J."/>
            <person name="Riccioni C."/>
            <person name="Rubini A."/>
            <person name="Sitrit Y."/>
            <person name="Splivallo R."/>
            <person name="Traeger S."/>
            <person name="Wang M."/>
            <person name="Zifcakova L."/>
            <person name="Wipf D."/>
            <person name="Zambonelli A."/>
            <person name="Paolocci F."/>
            <person name="Nowrousian M."/>
            <person name="Ottonello S."/>
            <person name="Baldrian P."/>
            <person name="Spatafora J.W."/>
            <person name="Henrissat B."/>
            <person name="Nagy L.G."/>
            <person name="Aury J.M."/>
            <person name="Wincker P."/>
            <person name="Grigoriev I.V."/>
            <person name="Bonfante P."/>
            <person name="Martin F.M."/>
        </authorList>
    </citation>
    <scope>NUCLEOTIDE SEQUENCE [LARGE SCALE GENOMIC DNA]</scope>
    <source>
        <strain evidence="5 6">120613-1</strain>
    </source>
</reference>
<dbReference type="Gene3D" id="1.10.10.10">
    <property type="entry name" value="Winged helix-like DNA-binding domain superfamily/Winged helix DNA-binding domain"/>
    <property type="match status" value="1"/>
</dbReference>
<dbReference type="InterPro" id="IPR003150">
    <property type="entry name" value="DNA-bd_RFX"/>
</dbReference>
<dbReference type="GO" id="GO:0000981">
    <property type="term" value="F:DNA-binding transcription factor activity, RNA polymerase II-specific"/>
    <property type="evidence" value="ECO:0007669"/>
    <property type="project" value="TreeGrafter"/>
</dbReference>
<evidence type="ECO:0000256" key="2">
    <source>
        <dbReference type="SAM" id="MobiDB-lite"/>
    </source>
</evidence>
<gene>
    <name evidence="5" type="ORF">L873DRAFT_1785463</name>
</gene>
<feature type="domain" description="RFX-type winged-helix" evidence="4">
    <location>
        <begin position="234"/>
        <end position="311"/>
    </location>
</feature>
<feature type="compositionally biased region" description="Polar residues" evidence="2">
    <location>
        <begin position="104"/>
        <end position="116"/>
    </location>
</feature>
<dbReference type="InterPro" id="IPR036390">
    <property type="entry name" value="WH_DNA-bd_sf"/>
</dbReference>
<dbReference type="Proteomes" id="UP000276215">
    <property type="component" value="Unassembled WGS sequence"/>
</dbReference>
<feature type="compositionally biased region" description="Low complexity" evidence="2">
    <location>
        <begin position="319"/>
        <end position="335"/>
    </location>
</feature>
<dbReference type="GO" id="GO:0000978">
    <property type="term" value="F:RNA polymerase II cis-regulatory region sequence-specific DNA binding"/>
    <property type="evidence" value="ECO:0007669"/>
    <property type="project" value="TreeGrafter"/>
</dbReference>
<proteinExistence type="predicted"/>
<evidence type="ECO:0000259" key="4">
    <source>
        <dbReference type="PROSITE" id="PS51526"/>
    </source>
</evidence>
<dbReference type="InterPro" id="IPR036388">
    <property type="entry name" value="WH-like_DNA-bd_sf"/>
</dbReference>
<keyword evidence="3" id="KW-0732">Signal</keyword>
<name>A0A3N4K5B3_9PEZI</name>
<dbReference type="AlphaFoldDB" id="A0A3N4K5B3"/>
<evidence type="ECO:0000256" key="3">
    <source>
        <dbReference type="SAM" id="SignalP"/>
    </source>
</evidence>
<dbReference type="Pfam" id="PF25340">
    <property type="entry name" value="BCD_RFX"/>
    <property type="match status" value="1"/>
</dbReference>
<dbReference type="PROSITE" id="PS51526">
    <property type="entry name" value="RFX_DBD"/>
    <property type="match status" value="1"/>
</dbReference>
<feature type="region of interest" description="Disordered" evidence="2">
    <location>
        <begin position="32"/>
        <end position="85"/>
    </location>
</feature>
<feature type="compositionally biased region" description="Low complexity" evidence="2">
    <location>
        <begin position="32"/>
        <end position="55"/>
    </location>
</feature>
<protein>
    <recommendedName>
        <fullName evidence="4">RFX-type winged-helix domain-containing protein</fullName>
    </recommendedName>
</protein>
<dbReference type="Pfam" id="PF02257">
    <property type="entry name" value="RFX_DNA_binding"/>
    <property type="match status" value="1"/>
</dbReference>
<dbReference type="InterPro" id="IPR057321">
    <property type="entry name" value="RFX1-4/6/8-like_BCD"/>
</dbReference>
<dbReference type="PANTHER" id="PTHR12619">
    <property type="entry name" value="RFX TRANSCRIPTION FACTOR FAMILY"/>
    <property type="match status" value="1"/>
</dbReference>